<feature type="transmembrane region" description="Helical" evidence="1">
    <location>
        <begin position="526"/>
        <end position="549"/>
    </location>
</feature>
<reference evidence="4" key="2">
    <citation type="submission" date="2020-12" db="EMBL/GenBank/DDBJ databases">
        <title>New Spironucleus salmonicida genome in near-complete chromosomes.</title>
        <authorList>
            <person name="Xu F."/>
            <person name="Kurt Z."/>
            <person name="Jimenez-Gonzalez A."/>
            <person name="Astvaldsson A."/>
            <person name="Andersson J.O."/>
            <person name="Svard S.G."/>
        </authorList>
    </citation>
    <scope>NUCLEOTIDE SEQUENCE</scope>
    <source>
        <strain evidence="4">ATCC 50377</strain>
    </source>
</reference>
<organism evidence="3">
    <name type="scientific">Spironucleus salmonicida</name>
    <dbReference type="NCBI Taxonomy" id="348837"/>
    <lineage>
        <taxon>Eukaryota</taxon>
        <taxon>Metamonada</taxon>
        <taxon>Diplomonadida</taxon>
        <taxon>Hexamitidae</taxon>
        <taxon>Hexamitinae</taxon>
        <taxon>Spironucleus</taxon>
    </lineage>
</organism>
<sequence length="578" mass="63212">MTGTCSDTINKCETNNYCPVNPGINEIFCVQCTPNMPVHTFCHCSEQAVLDRNCIECKENECTNCRLGYFIKEKRCTKCMENCNSCVDETTCTKCINSFYLTNGTCNKCLINCQNCQNKSTCELCALGQSLTIEKTCSNCPENCARCNNQNKCKQCSQSFTLSTNNTCDPCQTITTLAQKCQCGNRQISGCLDCSIDNISCKTCLPGGRFLYNRCVIDECQTELDCNKGYFCFKISLLQNTCIKCRERCASCKGGSSLCTSCHFGEYLDANFCKKCEIQGPTGFSCQCGDNLISNCGLCTGNSCQTCIHGFSLVNGVCQVCSDNIEGDSCQCNEKYIMNCTECGEQGCQKCINGYIYDGQVCKLSSCEAENFCGNGMYCDTTSSLQTCKACIAGCSSCLNGLKCDICQNNSFLKNQICVTCSQNNTDPCNCDGQMINGCTNCNGTQCQTCSSGMYLKANQCNQCMLLQLGEQCQCGLVKIDNCIQCGDSGQCNTCVEGAQLVDHVCIDCTINPEKCDNSYISTNSIIGIIAGIILLLILIILGITFAVVKYRKRKEKLKLNDLSMLVRKETSSSQLLL</sequence>
<dbReference type="PANTHER" id="PTHR45756:SF1">
    <property type="entry name" value="PROTEIN KINASE DOMAIN CONTAINING PROTEIN"/>
    <property type="match status" value="1"/>
</dbReference>
<dbReference type="Proteomes" id="UP000018208">
    <property type="component" value="Unassembled WGS sequence"/>
</dbReference>
<keyword evidence="1" id="KW-0812">Transmembrane</keyword>
<feature type="domain" description="EGF-like" evidence="2">
    <location>
        <begin position="78"/>
        <end position="107"/>
    </location>
</feature>
<evidence type="ECO:0000256" key="1">
    <source>
        <dbReference type="SAM" id="Phobius"/>
    </source>
</evidence>
<dbReference type="InterPro" id="IPR053215">
    <property type="entry name" value="TKL_Ser/Thr_kinase"/>
</dbReference>
<dbReference type="VEuPathDB" id="GiardiaDB:SS50377_25899"/>
<evidence type="ECO:0000313" key="3">
    <source>
        <dbReference type="EMBL" id="EST47326.1"/>
    </source>
</evidence>
<dbReference type="OrthoDB" id="300641at2759"/>
<dbReference type="SMART" id="SM00261">
    <property type="entry name" value="FU"/>
    <property type="match status" value="6"/>
</dbReference>
<reference evidence="3 4" key="1">
    <citation type="journal article" date="2014" name="PLoS Genet.">
        <title>The Genome of Spironucleus salmonicida Highlights a Fish Pathogen Adapted to Fluctuating Environments.</title>
        <authorList>
            <person name="Xu F."/>
            <person name="Jerlstrom-Hultqvist J."/>
            <person name="Einarsson E."/>
            <person name="Astvaldsson A."/>
            <person name="Svard S.G."/>
            <person name="Andersson J.O."/>
        </authorList>
    </citation>
    <scope>NUCLEOTIDE SEQUENCE</scope>
    <source>
        <strain evidence="4">ATCC 50377</strain>
    </source>
</reference>
<feature type="domain" description="EGF-like" evidence="2">
    <location>
        <begin position="139"/>
        <end position="169"/>
    </location>
</feature>
<feature type="domain" description="EGF-like" evidence="2">
    <location>
        <begin position="390"/>
        <end position="419"/>
    </location>
</feature>
<name>V6LUE2_9EUKA</name>
<dbReference type="EMBL" id="KI546043">
    <property type="protein sequence ID" value="EST47326.1"/>
    <property type="molecule type" value="Genomic_DNA"/>
</dbReference>
<keyword evidence="1" id="KW-0472">Membrane</keyword>
<dbReference type="InterPro" id="IPR000742">
    <property type="entry name" value="EGF"/>
</dbReference>
<keyword evidence="5" id="KW-1185">Reference proteome</keyword>
<gene>
    <name evidence="3" type="ORF">SS50377_12594</name>
    <name evidence="4" type="ORF">SS50377_25899</name>
</gene>
<dbReference type="SUPFAM" id="SSF57184">
    <property type="entry name" value="Growth factor receptor domain"/>
    <property type="match status" value="4"/>
</dbReference>
<evidence type="ECO:0000313" key="5">
    <source>
        <dbReference type="Proteomes" id="UP000018208"/>
    </source>
</evidence>
<evidence type="ECO:0000313" key="4">
    <source>
        <dbReference type="EMBL" id="KAH0571708.1"/>
    </source>
</evidence>
<proteinExistence type="predicted"/>
<protein>
    <submittedName>
        <fullName evidence="3">Cysteine-rich membrane protein 2</fullName>
    </submittedName>
</protein>
<dbReference type="Gene3D" id="2.10.220.10">
    <property type="entry name" value="Hormone Receptor, Insulin-like Growth Factor Receptor 1, Chain A, domain 2"/>
    <property type="match status" value="1"/>
</dbReference>
<dbReference type="InterPro" id="IPR006212">
    <property type="entry name" value="Furin_repeat"/>
</dbReference>
<accession>V6LUE2</accession>
<feature type="domain" description="EGF-like" evidence="2">
    <location>
        <begin position="298"/>
        <end position="331"/>
    </location>
</feature>
<evidence type="ECO:0000259" key="2">
    <source>
        <dbReference type="SMART" id="SM00181"/>
    </source>
</evidence>
<dbReference type="AlphaFoldDB" id="V6LUE2"/>
<dbReference type="SMART" id="SM00181">
    <property type="entry name" value="EGF"/>
    <property type="match status" value="5"/>
</dbReference>
<dbReference type="InterPro" id="IPR009030">
    <property type="entry name" value="Growth_fac_rcpt_cys_sf"/>
</dbReference>
<keyword evidence="1" id="KW-1133">Transmembrane helix</keyword>
<dbReference type="EMBL" id="AUWU02000006">
    <property type="protein sequence ID" value="KAH0571708.1"/>
    <property type="molecule type" value="Genomic_DNA"/>
</dbReference>
<feature type="domain" description="EGF-like" evidence="2">
    <location>
        <begin position="108"/>
        <end position="138"/>
    </location>
</feature>
<dbReference type="PANTHER" id="PTHR45756">
    <property type="entry name" value="PALMITOYLTRANSFERASE"/>
    <property type="match status" value="1"/>
</dbReference>